<name>A0A443S5D2_9ACAR</name>
<dbReference type="PROSITE" id="PS50089">
    <property type="entry name" value="ZF_RING_2"/>
    <property type="match status" value="1"/>
</dbReference>
<evidence type="ECO:0000256" key="4">
    <source>
        <dbReference type="ARBA" id="ARBA00022771"/>
    </source>
</evidence>
<dbReference type="VEuPathDB" id="VectorBase:LDEU009327"/>
<comment type="subcellular location">
    <subcellularLocation>
        <location evidence="1">Membrane</location>
        <topology evidence="1">Single-pass membrane protein</topology>
    </subcellularLocation>
</comment>
<evidence type="ECO:0000256" key="1">
    <source>
        <dbReference type="ARBA" id="ARBA00004167"/>
    </source>
</evidence>
<dbReference type="STRING" id="299467.A0A443S5D2"/>
<keyword evidence="11" id="KW-1185">Reference proteome</keyword>
<organism evidence="10 11">
    <name type="scientific">Leptotrombidium deliense</name>
    <dbReference type="NCBI Taxonomy" id="299467"/>
    <lineage>
        <taxon>Eukaryota</taxon>
        <taxon>Metazoa</taxon>
        <taxon>Ecdysozoa</taxon>
        <taxon>Arthropoda</taxon>
        <taxon>Chelicerata</taxon>
        <taxon>Arachnida</taxon>
        <taxon>Acari</taxon>
        <taxon>Acariformes</taxon>
        <taxon>Trombidiformes</taxon>
        <taxon>Prostigmata</taxon>
        <taxon>Anystina</taxon>
        <taxon>Parasitengona</taxon>
        <taxon>Trombiculoidea</taxon>
        <taxon>Trombiculidae</taxon>
        <taxon>Leptotrombidium</taxon>
    </lineage>
</organism>
<evidence type="ECO:0000313" key="10">
    <source>
        <dbReference type="EMBL" id="RWS22713.1"/>
    </source>
</evidence>
<dbReference type="PANTHER" id="PTHR47168:SF1">
    <property type="entry name" value="OS02G0798600 PROTEIN"/>
    <property type="match status" value="1"/>
</dbReference>
<keyword evidence="7" id="KW-0472">Membrane</keyword>
<evidence type="ECO:0000256" key="8">
    <source>
        <dbReference type="PROSITE-ProRule" id="PRU00175"/>
    </source>
</evidence>
<evidence type="ECO:0000259" key="9">
    <source>
        <dbReference type="PROSITE" id="PS50089"/>
    </source>
</evidence>
<keyword evidence="5" id="KW-0862">Zinc</keyword>
<comment type="caution">
    <text evidence="10">The sequence shown here is derived from an EMBL/GenBank/DDBJ whole genome shotgun (WGS) entry which is preliminary data.</text>
</comment>
<dbReference type="InterPro" id="IPR013083">
    <property type="entry name" value="Znf_RING/FYVE/PHD"/>
</dbReference>
<feature type="domain" description="RING-type" evidence="9">
    <location>
        <begin position="36"/>
        <end position="77"/>
    </location>
</feature>
<dbReference type="Pfam" id="PF13639">
    <property type="entry name" value="zf-RING_2"/>
    <property type="match status" value="1"/>
</dbReference>
<dbReference type="InterPro" id="IPR001841">
    <property type="entry name" value="Znf_RING"/>
</dbReference>
<accession>A0A443S5D2</accession>
<dbReference type="Gene3D" id="3.30.40.10">
    <property type="entry name" value="Zinc/RING finger domain, C3HC4 (zinc finger)"/>
    <property type="match status" value="1"/>
</dbReference>
<dbReference type="AlphaFoldDB" id="A0A443S5D2"/>
<keyword evidence="6" id="KW-1133">Transmembrane helix</keyword>
<evidence type="ECO:0000256" key="7">
    <source>
        <dbReference type="ARBA" id="ARBA00023136"/>
    </source>
</evidence>
<dbReference type="GO" id="GO:0016020">
    <property type="term" value="C:membrane"/>
    <property type="evidence" value="ECO:0007669"/>
    <property type="project" value="UniProtKB-SubCell"/>
</dbReference>
<evidence type="ECO:0000256" key="6">
    <source>
        <dbReference type="ARBA" id="ARBA00022989"/>
    </source>
</evidence>
<dbReference type="PANTHER" id="PTHR47168">
    <property type="entry name" value="RING ZINC FINGER DOMAIN SUPERFAMILY PROTEIN-RELATED"/>
    <property type="match status" value="1"/>
</dbReference>
<dbReference type="OrthoDB" id="5357315at2759"/>
<reference evidence="10 11" key="1">
    <citation type="journal article" date="2018" name="Gigascience">
        <title>Genomes of trombidid mites reveal novel predicted allergens and laterally-transferred genes associated with secondary metabolism.</title>
        <authorList>
            <person name="Dong X."/>
            <person name="Chaisiri K."/>
            <person name="Xia D."/>
            <person name="Armstrong S.D."/>
            <person name="Fang Y."/>
            <person name="Donnelly M.J."/>
            <person name="Kadowaki T."/>
            <person name="McGarry J.W."/>
            <person name="Darby A.C."/>
            <person name="Makepeace B.L."/>
        </authorList>
    </citation>
    <scope>NUCLEOTIDE SEQUENCE [LARGE SCALE GENOMIC DNA]</scope>
    <source>
        <strain evidence="10">UoL-UT</strain>
    </source>
</reference>
<proteinExistence type="predicted"/>
<dbReference type="SUPFAM" id="SSF57850">
    <property type="entry name" value="RING/U-box"/>
    <property type="match status" value="1"/>
</dbReference>
<dbReference type="SMART" id="SM00184">
    <property type="entry name" value="RING"/>
    <property type="match status" value="1"/>
</dbReference>
<gene>
    <name evidence="10" type="ORF">B4U80_01019</name>
</gene>
<keyword evidence="2" id="KW-0812">Transmembrane</keyword>
<protein>
    <submittedName>
        <fullName evidence="10">Zinc finger: C3HC4 type-like protein</fullName>
    </submittedName>
</protein>
<dbReference type="Proteomes" id="UP000288716">
    <property type="component" value="Unassembled WGS sequence"/>
</dbReference>
<dbReference type="GO" id="GO:0008270">
    <property type="term" value="F:zinc ion binding"/>
    <property type="evidence" value="ECO:0007669"/>
    <property type="project" value="UniProtKB-KW"/>
</dbReference>
<keyword evidence="3" id="KW-0479">Metal-binding</keyword>
<evidence type="ECO:0000256" key="2">
    <source>
        <dbReference type="ARBA" id="ARBA00022692"/>
    </source>
</evidence>
<keyword evidence="4 8" id="KW-0863">Zinc-finger</keyword>
<dbReference type="EMBL" id="NCKV01008096">
    <property type="protein sequence ID" value="RWS22713.1"/>
    <property type="molecule type" value="Genomic_DNA"/>
</dbReference>
<sequence>MLCSLLNNRSEVILTEEELENLTKLKVNSEVAQESCTICLEPFVQEECIRILACKHSYHKKCVDFWLLNFREVCPLCGKSINNENAENSNVLNVI</sequence>
<evidence type="ECO:0000313" key="11">
    <source>
        <dbReference type="Proteomes" id="UP000288716"/>
    </source>
</evidence>
<evidence type="ECO:0000256" key="3">
    <source>
        <dbReference type="ARBA" id="ARBA00022723"/>
    </source>
</evidence>
<evidence type="ECO:0000256" key="5">
    <source>
        <dbReference type="ARBA" id="ARBA00022833"/>
    </source>
</evidence>
<dbReference type="InterPro" id="IPR051653">
    <property type="entry name" value="E3_ligase_sorting_rcpt"/>
</dbReference>